<sequence>MDLPEFPPKVGVGDFGEALWNPEAATPPGLIGPDGLTAPKRFNVYRNNVIVSLCDALEQTFPALQNLLGEDYFKALARAFVVQHPPKSPVLIWYGSDFPDFIEAFPPLASYPYLADVARVEWAWVQAYHAADVAPLDPAALGSVDPNVLGSIRFEKHPAAALIMSSWPVWDLARANRFEPDEEIRVDLDRSQSVLIARPEFDVELLQLRPGGDVFLNALLSGATLGEAAALAEGQVAEFSLSDCLSDCLSIGVFTDLVTA</sequence>
<organism evidence="2 3">
    <name type="scientific">Roseibium album</name>
    <dbReference type="NCBI Taxonomy" id="311410"/>
    <lineage>
        <taxon>Bacteria</taxon>
        <taxon>Pseudomonadati</taxon>
        <taxon>Pseudomonadota</taxon>
        <taxon>Alphaproteobacteria</taxon>
        <taxon>Hyphomicrobiales</taxon>
        <taxon>Stappiaceae</taxon>
        <taxon>Roseibium</taxon>
    </lineage>
</organism>
<dbReference type="Proteomes" id="UP000049983">
    <property type="component" value="Unassembled WGS sequence"/>
</dbReference>
<evidence type="ECO:0000313" key="3">
    <source>
        <dbReference type="Proteomes" id="UP000049983"/>
    </source>
</evidence>
<gene>
    <name evidence="2" type="ORF">LA5096_03041</name>
</gene>
<dbReference type="RefSeq" id="WP_055113993.1">
    <property type="nucleotide sequence ID" value="NZ_CXWA01000001.1"/>
</dbReference>
<protein>
    <recommendedName>
        <fullName evidence="1">Putative DNA-binding domain-containing protein</fullName>
    </recommendedName>
</protein>
<dbReference type="STRING" id="311410.LA5095_01787"/>
<proteinExistence type="predicted"/>
<dbReference type="OrthoDB" id="4146344at2"/>
<dbReference type="Pfam" id="PF09836">
    <property type="entry name" value="DUF2063"/>
    <property type="match status" value="1"/>
</dbReference>
<dbReference type="AlphaFoldDB" id="A0A0M6Z5D4"/>
<dbReference type="InterPro" id="IPR018640">
    <property type="entry name" value="DUF2063"/>
</dbReference>
<accession>A0A0M6Z5D4</accession>
<reference evidence="3" key="1">
    <citation type="submission" date="2015-07" db="EMBL/GenBank/DDBJ databases">
        <authorList>
            <person name="Rodrigo-Torres Lidia"/>
            <person name="Arahal R.David."/>
        </authorList>
    </citation>
    <scope>NUCLEOTIDE SEQUENCE [LARGE SCALE GENOMIC DNA]</scope>
    <source>
        <strain evidence="3">CECT 5096</strain>
    </source>
</reference>
<dbReference type="EMBL" id="CXWC01000010">
    <property type="protein sequence ID" value="CTQ71754.1"/>
    <property type="molecule type" value="Genomic_DNA"/>
</dbReference>
<dbReference type="InterPro" id="IPR044922">
    <property type="entry name" value="DUF2063_N_sf"/>
</dbReference>
<keyword evidence="3" id="KW-1185">Reference proteome</keyword>
<evidence type="ECO:0000313" key="2">
    <source>
        <dbReference type="EMBL" id="CTQ71754.1"/>
    </source>
</evidence>
<dbReference type="Gene3D" id="1.10.150.690">
    <property type="entry name" value="DUF2063"/>
    <property type="match status" value="1"/>
</dbReference>
<name>A0A0M6Z5D4_9HYPH</name>
<dbReference type="GeneID" id="97670406"/>
<evidence type="ECO:0000259" key="1">
    <source>
        <dbReference type="Pfam" id="PF09836"/>
    </source>
</evidence>
<feature type="domain" description="Putative DNA-binding" evidence="1">
    <location>
        <begin position="14"/>
        <end position="102"/>
    </location>
</feature>